<dbReference type="EMBL" id="JAYKXP010000046">
    <property type="protein sequence ID" value="KAK7037554.1"/>
    <property type="molecule type" value="Genomic_DNA"/>
</dbReference>
<accession>A0AAW0CI75</accession>
<proteinExistence type="predicted"/>
<keyword evidence="2" id="KW-1185">Reference proteome</keyword>
<comment type="caution">
    <text evidence="1">The sequence shown here is derived from an EMBL/GenBank/DDBJ whole genome shotgun (WGS) entry which is preliminary data.</text>
</comment>
<dbReference type="Proteomes" id="UP001383192">
    <property type="component" value="Unassembled WGS sequence"/>
</dbReference>
<organism evidence="1 2">
    <name type="scientific">Paramarasmius palmivorus</name>
    <dbReference type="NCBI Taxonomy" id="297713"/>
    <lineage>
        <taxon>Eukaryota</taxon>
        <taxon>Fungi</taxon>
        <taxon>Dikarya</taxon>
        <taxon>Basidiomycota</taxon>
        <taxon>Agaricomycotina</taxon>
        <taxon>Agaricomycetes</taxon>
        <taxon>Agaricomycetidae</taxon>
        <taxon>Agaricales</taxon>
        <taxon>Marasmiineae</taxon>
        <taxon>Marasmiaceae</taxon>
        <taxon>Paramarasmius</taxon>
    </lineage>
</organism>
<sequence length="256" mass="28490">MTILLHNLPNITVLCIRPLHPFLQIALLEGYSAKLVMLKIHSSIGEASSWGTVNLPCLETLEIVEDCSDMQGSLVTHFTKYVCAPKLRNASLVAATEMPVFGVIEFLIAFGELLEVVKVIGTIVPYGRDRTIFPPLPNVRIASLELVLATEFLTRTPGGVVRWPKLETLILESDWLTIETEFFREVNWVGLKECLLILTPPPTIICGYRASVPVLGETFRRMFIDKIAKGTGGWDISSVFTVGQIKCDPMYQTIVE</sequence>
<reference evidence="1 2" key="1">
    <citation type="submission" date="2024-01" db="EMBL/GenBank/DDBJ databases">
        <title>A draft genome for a cacao thread blight-causing isolate of Paramarasmius palmivorus.</title>
        <authorList>
            <person name="Baruah I.K."/>
            <person name="Bukari Y."/>
            <person name="Amoako-Attah I."/>
            <person name="Meinhardt L.W."/>
            <person name="Bailey B.A."/>
            <person name="Cohen S.P."/>
        </authorList>
    </citation>
    <scope>NUCLEOTIDE SEQUENCE [LARGE SCALE GENOMIC DNA]</scope>
    <source>
        <strain evidence="1 2">GH-12</strain>
    </source>
</reference>
<evidence type="ECO:0000313" key="1">
    <source>
        <dbReference type="EMBL" id="KAK7037554.1"/>
    </source>
</evidence>
<protein>
    <submittedName>
        <fullName evidence="1">Uncharacterized protein</fullName>
    </submittedName>
</protein>
<evidence type="ECO:0000313" key="2">
    <source>
        <dbReference type="Proteomes" id="UP001383192"/>
    </source>
</evidence>
<gene>
    <name evidence="1" type="ORF">VNI00_011046</name>
</gene>
<dbReference type="AlphaFoldDB" id="A0AAW0CI75"/>
<name>A0AAW0CI75_9AGAR</name>